<reference evidence="8 9" key="1">
    <citation type="submission" date="2023-09" db="EMBL/GenBank/DDBJ databases">
        <title>Genomes of two closely related lineages of the louse Polyplax serrata with different host specificities.</title>
        <authorList>
            <person name="Martinu J."/>
            <person name="Tarabai H."/>
            <person name="Stefka J."/>
            <person name="Hypsa V."/>
        </authorList>
    </citation>
    <scope>NUCLEOTIDE SEQUENCE [LARGE SCALE GENOMIC DNA]</scope>
    <source>
        <strain evidence="8">98ZLc_SE</strain>
    </source>
</reference>
<feature type="domain" description="C2H2-type" evidence="7">
    <location>
        <begin position="80"/>
        <end position="107"/>
    </location>
</feature>
<feature type="region of interest" description="Disordered" evidence="6">
    <location>
        <begin position="376"/>
        <end position="402"/>
    </location>
</feature>
<accession>A0ABR1AYA7</accession>
<keyword evidence="4" id="KW-0862">Zinc</keyword>
<feature type="domain" description="C2H2-type" evidence="7">
    <location>
        <begin position="281"/>
        <end position="304"/>
    </location>
</feature>
<dbReference type="PROSITE" id="PS50157">
    <property type="entry name" value="ZINC_FINGER_C2H2_2"/>
    <property type="match status" value="9"/>
</dbReference>
<feature type="domain" description="C2H2-type" evidence="7">
    <location>
        <begin position="414"/>
        <end position="441"/>
    </location>
</feature>
<name>A0ABR1AYA7_POLSC</name>
<evidence type="ECO:0000256" key="5">
    <source>
        <dbReference type="PROSITE-ProRule" id="PRU00042"/>
    </source>
</evidence>
<dbReference type="PROSITE" id="PS00028">
    <property type="entry name" value="ZINC_FINGER_C2H2_1"/>
    <property type="match status" value="9"/>
</dbReference>
<feature type="domain" description="C2H2-type" evidence="7">
    <location>
        <begin position="179"/>
        <end position="206"/>
    </location>
</feature>
<protein>
    <recommendedName>
        <fullName evidence="7">C2H2-type domain-containing protein</fullName>
    </recommendedName>
</protein>
<keyword evidence="9" id="KW-1185">Reference proteome</keyword>
<proteinExistence type="predicted"/>
<dbReference type="Gene3D" id="3.30.160.60">
    <property type="entry name" value="Classic Zinc Finger"/>
    <property type="match status" value="8"/>
</dbReference>
<sequence>MDISVLPLAEVDLKVGDVAIKFDDDGDDFNSINKEYTMGFCQPQVNTNLLKDRDRYEKMNFHFLSTSPPQVKPADPLRRFQCTDCLKLFTRNDHLKNHMRTHTGERPYECDVCQRSFAKHFDLTRHKQYVHGSVTMFFICEECGRTFSRKDHLKSHLITHKNRPAQPSTDNPSSPVKLFQCQACGRAYCRLENLKRHMEKHCGNEQKGNCISKEVINDLKDETITENIFKGINFHFMSVNDVKTPVETALRSFACEFCDRLFLRKEHLKNHERTHTGERPFQCDQCDKRFAKRFVMTRHLRNVHRINTKMHKCPDCDRMFARTDHLKTHMKIHILALVRNQQKEKAHKCDVCDRTFTRSDNLKTHMKIHLLAAVKMQQGQQRQTENEPSGYPTSKDEGDEEGCYDEGYDVGRYYFCEMCDKCFATVEQLERHEQTHRSNHSEGAS</sequence>
<evidence type="ECO:0000313" key="8">
    <source>
        <dbReference type="EMBL" id="KAK6630382.1"/>
    </source>
</evidence>
<feature type="domain" description="C2H2-type" evidence="7">
    <location>
        <begin position="138"/>
        <end position="165"/>
    </location>
</feature>
<keyword evidence="1" id="KW-0479">Metal-binding</keyword>
<evidence type="ECO:0000256" key="1">
    <source>
        <dbReference type="ARBA" id="ARBA00022723"/>
    </source>
</evidence>
<dbReference type="Proteomes" id="UP001359485">
    <property type="component" value="Unassembled WGS sequence"/>
</dbReference>
<feature type="domain" description="C2H2-type" evidence="7">
    <location>
        <begin position="253"/>
        <end position="280"/>
    </location>
</feature>
<dbReference type="InterPro" id="IPR013087">
    <property type="entry name" value="Znf_C2H2_type"/>
</dbReference>
<dbReference type="EMBL" id="JAWJWF010000008">
    <property type="protein sequence ID" value="KAK6630382.1"/>
    <property type="molecule type" value="Genomic_DNA"/>
</dbReference>
<feature type="domain" description="C2H2-type" evidence="7">
    <location>
        <begin position="311"/>
        <end position="333"/>
    </location>
</feature>
<evidence type="ECO:0000256" key="6">
    <source>
        <dbReference type="SAM" id="MobiDB-lite"/>
    </source>
</evidence>
<dbReference type="InterPro" id="IPR036236">
    <property type="entry name" value="Znf_C2H2_sf"/>
</dbReference>
<feature type="domain" description="C2H2-type" evidence="7">
    <location>
        <begin position="108"/>
        <end position="131"/>
    </location>
</feature>
<evidence type="ECO:0000259" key="7">
    <source>
        <dbReference type="PROSITE" id="PS50157"/>
    </source>
</evidence>
<organism evidence="8 9">
    <name type="scientific">Polyplax serrata</name>
    <name type="common">Common mouse louse</name>
    <dbReference type="NCBI Taxonomy" id="468196"/>
    <lineage>
        <taxon>Eukaryota</taxon>
        <taxon>Metazoa</taxon>
        <taxon>Ecdysozoa</taxon>
        <taxon>Arthropoda</taxon>
        <taxon>Hexapoda</taxon>
        <taxon>Insecta</taxon>
        <taxon>Pterygota</taxon>
        <taxon>Neoptera</taxon>
        <taxon>Paraneoptera</taxon>
        <taxon>Psocodea</taxon>
        <taxon>Troctomorpha</taxon>
        <taxon>Phthiraptera</taxon>
        <taxon>Anoplura</taxon>
        <taxon>Polyplacidae</taxon>
        <taxon>Polyplax</taxon>
    </lineage>
</organism>
<comment type="caution">
    <text evidence="8">The sequence shown here is derived from an EMBL/GenBank/DDBJ whole genome shotgun (WGS) entry which is preliminary data.</text>
</comment>
<evidence type="ECO:0000256" key="4">
    <source>
        <dbReference type="ARBA" id="ARBA00022833"/>
    </source>
</evidence>
<evidence type="ECO:0000313" key="9">
    <source>
        <dbReference type="Proteomes" id="UP001359485"/>
    </source>
</evidence>
<keyword evidence="2" id="KW-0677">Repeat</keyword>
<dbReference type="PANTHER" id="PTHR24379:SF121">
    <property type="entry name" value="C2H2-TYPE DOMAIN-CONTAINING PROTEIN"/>
    <property type="match status" value="1"/>
</dbReference>
<dbReference type="SMART" id="SM00355">
    <property type="entry name" value="ZnF_C2H2"/>
    <property type="match status" value="9"/>
</dbReference>
<keyword evidence="3 5" id="KW-0863">Zinc-finger</keyword>
<dbReference type="PANTHER" id="PTHR24379">
    <property type="entry name" value="KRAB AND ZINC FINGER DOMAIN-CONTAINING"/>
    <property type="match status" value="1"/>
</dbReference>
<dbReference type="SUPFAM" id="SSF57667">
    <property type="entry name" value="beta-beta-alpha zinc fingers"/>
    <property type="match status" value="4"/>
</dbReference>
<feature type="compositionally biased region" description="Polar residues" evidence="6">
    <location>
        <begin position="377"/>
        <end position="387"/>
    </location>
</feature>
<gene>
    <name evidence="8" type="ORF">RUM44_005049</name>
</gene>
<feature type="domain" description="C2H2-type" evidence="7">
    <location>
        <begin position="347"/>
        <end position="369"/>
    </location>
</feature>
<evidence type="ECO:0000256" key="2">
    <source>
        <dbReference type="ARBA" id="ARBA00022737"/>
    </source>
</evidence>
<dbReference type="Pfam" id="PF00096">
    <property type="entry name" value="zf-C2H2"/>
    <property type="match status" value="8"/>
</dbReference>
<evidence type="ECO:0000256" key="3">
    <source>
        <dbReference type="ARBA" id="ARBA00022771"/>
    </source>
</evidence>